<dbReference type="Proteomes" id="UP000269396">
    <property type="component" value="Unassembled WGS sequence"/>
</dbReference>
<organism evidence="1 2">
    <name type="scientific">Schistosoma mattheei</name>
    <dbReference type="NCBI Taxonomy" id="31246"/>
    <lineage>
        <taxon>Eukaryota</taxon>
        <taxon>Metazoa</taxon>
        <taxon>Spiralia</taxon>
        <taxon>Lophotrochozoa</taxon>
        <taxon>Platyhelminthes</taxon>
        <taxon>Trematoda</taxon>
        <taxon>Digenea</taxon>
        <taxon>Strigeidida</taxon>
        <taxon>Schistosomatoidea</taxon>
        <taxon>Schistosomatidae</taxon>
        <taxon>Schistosoma</taxon>
    </lineage>
</organism>
<gene>
    <name evidence="1" type="ORF">SMTD_LOCUS19767</name>
</gene>
<accession>A0A183PZI2</accession>
<dbReference type="EMBL" id="UZAL01042961">
    <property type="protein sequence ID" value="VDP80683.1"/>
    <property type="molecule type" value="Genomic_DNA"/>
</dbReference>
<name>A0A183PZI2_9TREM</name>
<proteinExistence type="predicted"/>
<evidence type="ECO:0000313" key="1">
    <source>
        <dbReference type="EMBL" id="VDP80683.1"/>
    </source>
</evidence>
<evidence type="ECO:0000313" key="2">
    <source>
        <dbReference type="Proteomes" id="UP000269396"/>
    </source>
</evidence>
<keyword evidence="2" id="KW-1185">Reference proteome</keyword>
<protein>
    <submittedName>
        <fullName evidence="1">Uncharacterized protein</fullName>
    </submittedName>
</protein>
<dbReference type="AlphaFoldDB" id="A0A183PZI2"/>
<reference evidence="1 2" key="1">
    <citation type="submission" date="2018-11" db="EMBL/GenBank/DDBJ databases">
        <authorList>
            <consortium name="Pathogen Informatics"/>
        </authorList>
    </citation>
    <scope>NUCLEOTIDE SEQUENCE [LARGE SCALE GENOMIC DNA]</scope>
    <source>
        <strain>Denwood</strain>
        <strain evidence="2">Zambia</strain>
    </source>
</reference>
<sequence>MPNCSFQDSKTACLNCEAVNELYIQSMKISNTLLGRQDEIQSRGQSKLRSFNSDYYSRVNMKGVSTRNYNANHKGEIKSVKCLFRGKFLFRNSCAFRNAKCF</sequence>